<gene>
    <name evidence="3" type="ORF">C7437_1011054</name>
</gene>
<dbReference type="GO" id="GO:0003677">
    <property type="term" value="F:DNA binding"/>
    <property type="evidence" value="ECO:0007669"/>
    <property type="project" value="InterPro"/>
</dbReference>
<evidence type="ECO:0000313" key="3">
    <source>
        <dbReference type="EMBL" id="PZX07932.1"/>
    </source>
</evidence>
<protein>
    <submittedName>
        <fullName evidence="3">Integrase/recombinase XerC</fullName>
    </submittedName>
</protein>
<dbReference type="InterPro" id="IPR011010">
    <property type="entry name" value="DNA_brk_join_enz"/>
</dbReference>
<feature type="domain" description="Tyr recombinase" evidence="2">
    <location>
        <begin position="111"/>
        <end position="286"/>
    </location>
</feature>
<evidence type="ECO:0000313" key="4">
    <source>
        <dbReference type="Proteomes" id="UP000248646"/>
    </source>
</evidence>
<reference evidence="3 4" key="1">
    <citation type="submission" date="2018-06" db="EMBL/GenBank/DDBJ databases">
        <title>Genomic Encyclopedia of Type Strains, Phase IV (KMG-IV): sequencing the most valuable type-strain genomes for metagenomic binning, comparative biology and taxonomic classification.</title>
        <authorList>
            <person name="Goeker M."/>
        </authorList>
    </citation>
    <scope>NUCLEOTIDE SEQUENCE [LARGE SCALE GENOMIC DNA]</scope>
    <source>
        <strain evidence="3 4">DSM 5</strain>
    </source>
</reference>
<dbReference type="EMBL" id="QKZI01000001">
    <property type="protein sequence ID" value="PZX07932.1"/>
    <property type="molecule type" value="Genomic_DNA"/>
</dbReference>
<dbReference type="SUPFAM" id="SSF56349">
    <property type="entry name" value="DNA breaking-rejoining enzymes"/>
    <property type="match status" value="1"/>
</dbReference>
<dbReference type="Gene3D" id="1.10.443.10">
    <property type="entry name" value="Intergrase catalytic core"/>
    <property type="match status" value="1"/>
</dbReference>
<comment type="caution">
    <text evidence="3">The sequence shown here is derived from an EMBL/GenBank/DDBJ whole genome shotgun (WGS) entry which is preliminary data.</text>
</comment>
<dbReference type="InterPro" id="IPR002104">
    <property type="entry name" value="Integrase_catalytic"/>
</dbReference>
<dbReference type="AlphaFoldDB" id="A0A2W7MKR7"/>
<proteinExistence type="predicted"/>
<dbReference type="InterPro" id="IPR013762">
    <property type="entry name" value="Integrase-like_cat_sf"/>
</dbReference>
<organism evidence="3 4">
    <name type="scientific">Psychrobacillus insolitus</name>
    <dbReference type="NCBI Taxonomy" id="1461"/>
    <lineage>
        <taxon>Bacteria</taxon>
        <taxon>Bacillati</taxon>
        <taxon>Bacillota</taxon>
        <taxon>Bacilli</taxon>
        <taxon>Bacillales</taxon>
        <taxon>Bacillaceae</taxon>
        <taxon>Psychrobacillus</taxon>
    </lineage>
</organism>
<dbReference type="PROSITE" id="PS51898">
    <property type="entry name" value="TYR_RECOMBINASE"/>
    <property type="match status" value="1"/>
</dbReference>
<accession>A0A2W7MKR7</accession>
<keyword evidence="4" id="KW-1185">Reference proteome</keyword>
<evidence type="ECO:0000256" key="1">
    <source>
        <dbReference type="ARBA" id="ARBA00023172"/>
    </source>
</evidence>
<sequence length="286" mass="33322">MSNYTRQQERKSHIEQKNNEIPVRYEGDIRRFLEYCVATDQPDCIESMLDYLYVSLKDQRIKKNTWERRLAAIRKHLSVSCGALFDKEKEVARELGAMRKIYHDAEFLELTKVEGQPVADKQELIVLIEKLPVREKAIALINLITANRPSEMVRLKIENFDLEGRAVSIYLKKQGTWHDKRLTQEAVKAVREYIKAFKLKPSDYFVGRVYKGGRYESVKISEIGYTKAMRRYLSHNPYTLRKTQISDMHKTGADIPTISKQVGIKCKQTLVNHYLTVADSTVDKFI</sequence>
<name>A0A2W7MKR7_9BACI</name>
<dbReference type="OrthoDB" id="2907064at2"/>
<dbReference type="RefSeq" id="WP_111438535.1">
    <property type="nucleotide sequence ID" value="NZ_QKZI01000001.1"/>
</dbReference>
<keyword evidence="1" id="KW-0233">DNA recombination</keyword>
<dbReference type="GO" id="GO:0015074">
    <property type="term" value="P:DNA integration"/>
    <property type="evidence" value="ECO:0007669"/>
    <property type="project" value="InterPro"/>
</dbReference>
<dbReference type="GO" id="GO:0006310">
    <property type="term" value="P:DNA recombination"/>
    <property type="evidence" value="ECO:0007669"/>
    <property type="project" value="UniProtKB-KW"/>
</dbReference>
<dbReference type="Pfam" id="PF00589">
    <property type="entry name" value="Phage_integrase"/>
    <property type="match status" value="1"/>
</dbReference>
<dbReference type="Proteomes" id="UP000248646">
    <property type="component" value="Unassembled WGS sequence"/>
</dbReference>
<dbReference type="CDD" id="cd00397">
    <property type="entry name" value="DNA_BRE_C"/>
    <property type="match status" value="1"/>
</dbReference>
<evidence type="ECO:0000259" key="2">
    <source>
        <dbReference type="PROSITE" id="PS51898"/>
    </source>
</evidence>